<keyword evidence="1" id="KW-0812">Transmembrane</keyword>
<dbReference type="PANTHER" id="PTHR36007">
    <property type="entry name" value="TRANSPORT PROTEIN-RELATED"/>
    <property type="match status" value="1"/>
</dbReference>
<dbReference type="EMBL" id="JBEPMJ010000007">
    <property type="protein sequence ID" value="MET3750049.1"/>
    <property type="molecule type" value="Genomic_DNA"/>
</dbReference>
<evidence type="ECO:0000313" key="3">
    <source>
        <dbReference type="Proteomes" id="UP001549106"/>
    </source>
</evidence>
<keyword evidence="3" id="KW-1185">Reference proteome</keyword>
<gene>
    <name evidence="2" type="ORF">ABID24_001284</name>
</gene>
<proteinExistence type="predicted"/>
<accession>A0ABV2M1U8</accession>
<feature type="transmembrane region" description="Helical" evidence="1">
    <location>
        <begin position="50"/>
        <end position="69"/>
    </location>
</feature>
<comment type="caution">
    <text evidence="2">The sequence shown here is derived from an EMBL/GenBank/DDBJ whole genome shotgun (WGS) entry which is preliminary data.</text>
</comment>
<sequence>MEVLVQWFTDNLSQFISAEMVIFIISMVPILELRGGLLAASLLKIPAATAIPICIIGNIIPIPFILLFIRQIFKLMKKTKIFHGLIEKLENRAMGKSDQIKKYEFWGLMLFVGIPLPGTGAWTGALIASLLEVDIKKSSLAILGGIIMATVIMYVVSYGLVGNIVH</sequence>
<protein>
    <submittedName>
        <fullName evidence="2">Membrane protein</fullName>
    </submittedName>
</protein>
<keyword evidence="1" id="KW-1133">Transmembrane helix</keyword>
<dbReference type="Proteomes" id="UP001549106">
    <property type="component" value="Unassembled WGS sequence"/>
</dbReference>
<dbReference type="RefSeq" id="WP_147598763.1">
    <property type="nucleotide sequence ID" value="NZ_BAABXP010000008.1"/>
</dbReference>
<feature type="transmembrane region" description="Helical" evidence="1">
    <location>
        <begin position="140"/>
        <end position="161"/>
    </location>
</feature>
<feature type="transmembrane region" description="Helical" evidence="1">
    <location>
        <begin position="105"/>
        <end position="128"/>
    </location>
</feature>
<dbReference type="PANTHER" id="PTHR36007:SF2">
    <property type="entry name" value="TRANSPORT PROTEIN-RELATED"/>
    <property type="match status" value="1"/>
</dbReference>
<dbReference type="Pfam" id="PF06695">
    <property type="entry name" value="Sm_multidrug_ex"/>
    <property type="match status" value="1"/>
</dbReference>
<dbReference type="InterPro" id="IPR009577">
    <property type="entry name" value="Sm_multidrug_ex"/>
</dbReference>
<name>A0ABV2M1U8_9FIRM</name>
<evidence type="ECO:0000313" key="2">
    <source>
        <dbReference type="EMBL" id="MET3750049.1"/>
    </source>
</evidence>
<evidence type="ECO:0000256" key="1">
    <source>
        <dbReference type="SAM" id="Phobius"/>
    </source>
</evidence>
<keyword evidence="1" id="KW-0472">Membrane</keyword>
<organism evidence="2 3">
    <name type="scientific">Blautia caecimuris</name>
    <dbReference type="NCBI Taxonomy" id="1796615"/>
    <lineage>
        <taxon>Bacteria</taxon>
        <taxon>Bacillati</taxon>
        <taxon>Bacillota</taxon>
        <taxon>Clostridia</taxon>
        <taxon>Lachnospirales</taxon>
        <taxon>Lachnospiraceae</taxon>
        <taxon>Blautia</taxon>
    </lineage>
</organism>
<reference evidence="2 3" key="1">
    <citation type="submission" date="2024-06" db="EMBL/GenBank/DDBJ databases">
        <title>Genomic Encyclopedia of Type Strains, Phase IV (KMG-IV): sequencing the most valuable type-strain genomes for metagenomic binning, comparative biology and taxonomic classification.</title>
        <authorList>
            <person name="Goeker M."/>
        </authorList>
    </citation>
    <scope>NUCLEOTIDE SEQUENCE [LARGE SCALE GENOMIC DNA]</scope>
    <source>
        <strain evidence="2 3">DSM 29492</strain>
    </source>
</reference>